<keyword evidence="1" id="KW-1185">Reference proteome</keyword>
<accession>A0A0M3HSD1</accession>
<evidence type="ECO:0000313" key="2">
    <source>
        <dbReference type="WBParaSite" id="ALUE_0000535701-mRNA-1"/>
    </source>
</evidence>
<proteinExistence type="predicted"/>
<protein>
    <submittedName>
        <fullName evidence="2">DDE_Tnp_1_7 domain-containing protein</fullName>
    </submittedName>
</protein>
<dbReference type="WBParaSite" id="ALUE_0000535701-mRNA-1">
    <property type="protein sequence ID" value="ALUE_0000535701-mRNA-1"/>
    <property type="gene ID" value="ALUE_0000535701"/>
</dbReference>
<sequence>MEEGEADDKDDGEYEGQPQRLASIVRTNTTRAVKLDVSTFVTHRENQIYNFAARNLHAPARSEFTTKISTQTMRTGQHNDLMHSLHCDESGCMIALIST</sequence>
<dbReference type="AlphaFoldDB" id="A0A0M3HSD1"/>
<dbReference type="Proteomes" id="UP000036681">
    <property type="component" value="Unplaced"/>
</dbReference>
<name>A0A0M3HSD1_ASCLU</name>
<reference evidence="2" key="1">
    <citation type="submission" date="2017-02" db="UniProtKB">
        <authorList>
            <consortium name="WormBaseParasite"/>
        </authorList>
    </citation>
    <scope>IDENTIFICATION</scope>
</reference>
<evidence type="ECO:0000313" key="1">
    <source>
        <dbReference type="Proteomes" id="UP000036681"/>
    </source>
</evidence>
<organism evidence="1 2">
    <name type="scientific">Ascaris lumbricoides</name>
    <name type="common">Giant roundworm</name>
    <dbReference type="NCBI Taxonomy" id="6252"/>
    <lineage>
        <taxon>Eukaryota</taxon>
        <taxon>Metazoa</taxon>
        <taxon>Ecdysozoa</taxon>
        <taxon>Nematoda</taxon>
        <taxon>Chromadorea</taxon>
        <taxon>Rhabditida</taxon>
        <taxon>Spirurina</taxon>
        <taxon>Ascaridomorpha</taxon>
        <taxon>Ascaridoidea</taxon>
        <taxon>Ascarididae</taxon>
        <taxon>Ascaris</taxon>
    </lineage>
</organism>